<evidence type="ECO:0008006" key="3">
    <source>
        <dbReference type="Google" id="ProtNLM"/>
    </source>
</evidence>
<name>S3MFE6_9SPIR</name>
<dbReference type="AlphaFoldDB" id="S3MFE6"/>
<dbReference type="Proteomes" id="UP000014605">
    <property type="component" value="Unassembled WGS sequence"/>
</dbReference>
<organism evidence="1 2">
    <name type="scientific">Treponema vincentii F0403</name>
    <dbReference type="NCBI Taxonomy" id="1125702"/>
    <lineage>
        <taxon>Bacteria</taxon>
        <taxon>Pseudomonadati</taxon>
        <taxon>Spirochaetota</taxon>
        <taxon>Spirochaetia</taxon>
        <taxon>Spirochaetales</taxon>
        <taxon>Treponemataceae</taxon>
        <taxon>Treponema</taxon>
    </lineage>
</organism>
<dbReference type="InterPro" id="IPR036388">
    <property type="entry name" value="WH-like_DNA-bd_sf"/>
</dbReference>
<dbReference type="PATRIC" id="fig|1125702.3.peg.43"/>
<keyword evidence="2" id="KW-1185">Reference proteome</keyword>
<dbReference type="EMBL" id="ATFC01000001">
    <property type="protein sequence ID" value="EPF47784.1"/>
    <property type="molecule type" value="Genomic_DNA"/>
</dbReference>
<protein>
    <recommendedName>
        <fullName evidence="3">HTH deoR-type domain-containing protein</fullName>
    </recommendedName>
</protein>
<reference evidence="1 2" key="1">
    <citation type="submission" date="2013-04" db="EMBL/GenBank/DDBJ databases">
        <title>The Genome Sequence of Treponema vincentii F0403.</title>
        <authorList>
            <consortium name="The Broad Institute Genomics Platform"/>
            <person name="Earl A."/>
            <person name="Ward D."/>
            <person name="Feldgarden M."/>
            <person name="Gevers D."/>
            <person name="Leonetti C."/>
            <person name="Izard J."/>
            <person name="Walker B."/>
            <person name="Young S."/>
            <person name="Zeng Q."/>
            <person name="Gargeya S."/>
            <person name="Fitzgerald M."/>
            <person name="Haas B."/>
            <person name="Abouelleil A."/>
            <person name="Allen A.W."/>
            <person name="Alvarado L."/>
            <person name="Arachchi H.M."/>
            <person name="Berlin A.M."/>
            <person name="Chapman S.B."/>
            <person name="Gainer-Dewar J."/>
            <person name="Goldberg J."/>
            <person name="Griggs A."/>
            <person name="Gujja S."/>
            <person name="Hansen M."/>
            <person name="Howarth C."/>
            <person name="Imamovic A."/>
            <person name="Ireland A."/>
            <person name="Larimer J."/>
            <person name="McCowan C."/>
            <person name="Murphy C."/>
            <person name="Pearson M."/>
            <person name="Poon T.W."/>
            <person name="Priest M."/>
            <person name="Roberts A."/>
            <person name="Saif S."/>
            <person name="Shea T."/>
            <person name="Sisk P."/>
            <person name="Sykes S."/>
            <person name="Wortman J."/>
            <person name="Nusbaum C."/>
            <person name="Birren B."/>
        </authorList>
    </citation>
    <scope>NUCLEOTIDE SEQUENCE [LARGE SCALE GENOMIC DNA]</scope>
    <source>
        <strain evidence="1 2">F0403</strain>
    </source>
</reference>
<dbReference type="SUPFAM" id="SSF46785">
    <property type="entry name" value="Winged helix' DNA-binding domain"/>
    <property type="match status" value="1"/>
</dbReference>
<comment type="caution">
    <text evidence="1">The sequence shown here is derived from an EMBL/GenBank/DDBJ whole genome shotgun (WGS) entry which is preliminary data.</text>
</comment>
<proteinExistence type="predicted"/>
<dbReference type="HOGENOM" id="CLU_2367316_0_0_12"/>
<dbReference type="GeneID" id="301460265"/>
<evidence type="ECO:0000313" key="2">
    <source>
        <dbReference type="Proteomes" id="UP000014605"/>
    </source>
</evidence>
<accession>S3MFE6</accession>
<gene>
    <name evidence="1" type="ORF">HMPREF1222_00043</name>
</gene>
<evidence type="ECO:0000313" key="1">
    <source>
        <dbReference type="EMBL" id="EPF47784.1"/>
    </source>
</evidence>
<dbReference type="InterPro" id="IPR036390">
    <property type="entry name" value="WH_DNA-bd_sf"/>
</dbReference>
<dbReference type="RefSeq" id="WP_016517691.1">
    <property type="nucleotide sequence ID" value="NZ_KE332512.1"/>
</dbReference>
<dbReference type="Gene3D" id="1.10.10.10">
    <property type="entry name" value="Winged helix-like DNA-binding domain superfamily/Winged helix DNA-binding domain"/>
    <property type="match status" value="1"/>
</dbReference>
<sequence>MKKLNAQERVFEIIELLYAHQVSGLNNKELATLLKTTEANVCRDMAVFERYGYVARNSQYRWRLSPKFGGIAGHIMRAFQQAKLEIAREEAEYASAMQ</sequence>